<keyword evidence="2" id="KW-1185">Reference proteome</keyword>
<dbReference type="AlphaFoldDB" id="A0A839AH87"/>
<dbReference type="SUPFAM" id="SSF56784">
    <property type="entry name" value="HAD-like"/>
    <property type="match status" value="1"/>
</dbReference>
<gene>
    <name evidence="1" type="ORF">H2509_14175</name>
</gene>
<dbReference type="Proteomes" id="UP000541109">
    <property type="component" value="Unassembled WGS sequence"/>
</dbReference>
<dbReference type="GO" id="GO:0016791">
    <property type="term" value="F:phosphatase activity"/>
    <property type="evidence" value="ECO:0007669"/>
    <property type="project" value="TreeGrafter"/>
</dbReference>
<protein>
    <submittedName>
        <fullName evidence="1">HAD hydrolase-like protein</fullName>
    </submittedName>
</protein>
<dbReference type="EMBL" id="JACFXV010000061">
    <property type="protein sequence ID" value="MBA5778272.1"/>
    <property type="molecule type" value="Genomic_DNA"/>
</dbReference>
<sequence>MTAEDAFRFYESVRSRLPSAAHPQTFSHAADLGEIAENYDVFVFDAFGVLNVGDTPIAGARARLDALRAAGKTVFVLTNAASLGRQATLAKFARLGFDFAEREIVSSREGARLAFAAVPDKANWGVITTAEDECADFDAPLRGLLDEAKPDFDAVEGIVFLSTARWTEDLQQALEASMLRRPRPLIVGNPDAVAPRESGLSLEPGFFGHRVADRAGAPVAFHGKPFPSVYDLVERALPGGTPAGRVLMLGDTLHTDVLGAAARGWATALVSDHGLFRGLDVERFIEESGIVPDWIIPAI</sequence>
<name>A0A839AH87_9HYPH</name>
<comment type="caution">
    <text evidence="1">The sequence shown here is derived from an EMBL/GenBank/DDBJ whole genome shotgun (WGS) entry which is preliminary data.</text>
</comment>
<keyword evidence="1" id="KW-0378">Hydrolase</keyword>
<dbReference type="InterPro" id="IPR006357">
    <property type="entry name" value="HAD-SF_hydro_IIA"/>
</dbReference>
<reference evidence="1 2" key="1">
    <citation type="submission" date="2020-07" db="EMBL/GenBank/DDBJ databases">
        <title>Stappia sp., F7233, whole genome shotgun sequencing project.</title>
        <authorList>
            <person name="Jiang S."/>
            <person name="Liu Z.W."/>
            <person name="Du Z.J."/>
        </authorList>
    </citation>
    <scope>NUCLEOTIDE SEQUENCE [LARGE SCALE GENOMIC DNA]</scope>
    <source>
        <strain evidence="1 2">F7233</strain>
    </source>
</reference>
<dbReference type="InterPro" id="IPR023214">
    <property type="entry name" value="HAD_sf"/>
</dbReference>
<evidence type="ECO:0000313" key="2">
    <source>
        <dbReference type="Proteomes" id="UP000541109"/>
    </source>
</evidence>
<dbReference type="GO" id="GO:0005737">
    <property type="term" value="C:cytoplasm"/>
    <property type="evidence" value="ECO:0007669"/>
    <property type="project" value="TreeGrafter"/>
</dbReference>
<dbReference type="PANTHER" id="PTHR19288">
    <property type="entry name" value="4-NITROPHENYLPHOSPHATASE-RELATED"/>
    <property type="match status" value="1"/>
</dbReference>
<accession>A0A839AH87</accession>
<dbReference type="Gene3D" id="3.40.50.1000">
    <property type="entry name" value="HAD superfamily/HAD-like"/>
    <property type="match status" value="2"/>
</dbReference>
<dbReference type="Pfam" id="PF13344">
    <property type="entry name" value="Hydrolase_6"/>
    <property type="match status" value="1"/>
</dbReference>
<dbReference type="Pfam" id="PF13242">
    <property type="entry name" value="Hydrolase_like"/>
    <property type="match status" value="1"/>
</dbReference>
<proteinExistence type="predicted"/>
<dbReference type="InterPro" id="IPR036412">
    <property type="entry name" value="HAD-like_sf"/>
</dbReference>
<organism evidence="1 2">
    <name type="scientific">Stappia albiluteola</name>
    <dbReference type="NCBI Taxonomy" id="2758565"/>
    <lineage>
        <taxon>Bacteria</taxon>
        <taxon>Pseudomonadati</taxon>
        <taxon>Pseudomonadota</taxon>
        <taxon>Alphaproteobacteria</taxon>
        <taxon>Hyphomicrobiales</taxon>
        <taxon>Stappiaceae</taxon>
        <taxon>Stappia</taxon>
    </lineage>
</organism>
<evidence type="ECO:0000313" key="1">
    <source>
        <dbReference type="EMBL" id="MBA5778272.1"/>
    </source>
</evidence>
<dbReference type="PANTHER" id="PTHR19288:SF90">
    <property type="entry name" value="OS08G0542600 PROTEIN"/>
    <property type="match status" value="1"/>
</dbReference>